<evidence type="ECO:0000313" key="2">
    <source>
        <dbReference type="EMBL" id="EKX41091.1"/>
    </source>
</evidence>
<dbReference type="Proteomes" id="UP000011087">
    <property type="component" value="Unassembled WGS sequence"/>
</dbReference>
<dbReference type="EnsemblProtists" id="EKX41091">
    <property type="protein sequence ID" value="EKX41091"/>
    <property type="gene ID" value="GUITHDRAFT_153919"/>
</dbReference>
<dbReference type="PaxDb" id="55529-EKX41091"/>
<evidence type="ECO:0000256" key="1">
    <source>
        <dbReference type="SAM" id="MobiDB-lite"/>
    </source>
</evidence>
<dbReference type="KEGG" id="gtt:GUITHDRAFT_153919"/>
<reference evidence="3" key="3">
    <citation type="submission" date="2016-03" db="UniProtKB">
        <authorList>
            <consortium name="EnsemblProtists"/>
        </authorList>
    </citation>
    <scope>IDENTIFICATION</scope>
</reference>
<gene>
    <name evidence="2" type="ORF">GUITHDRAFT_153919</name>
</gene>
<accession>L1IXX5</accession>
<reference evidence="4" key="2">
    <citation type="submission" date="2012-11" db="EMBL/GenBank/DDBJ databases">
        <authorList>
            <person name="Kuo A."/>
            <person name="Curtis B.A."/>
            <person name="Tanifuji G."/>
            <person name="Burki F."/>
            <person name="Gruber A."/>
            <person name="Irimia M."/>
            <person name="Maruyama S."/>
            <person name="Arias M.C."/>
            <person name="Ball S.G."/>
            <person name="Gile G.H."/>
            <person name="Hirakawa Y."/>
            <person name="Hopkins J.F."/>
            <person name="Rensing S.A."/>
            <person name="Schmutz J."/>
            <person name="Symeonidi A."/>
            <person name="Elias M."/>
            <person name="Eveleigh R.J."/>
            <person name="Herman E.K."/>
            <person name="Klute M.J."/>
            <person name="Nakayama T."/>
            <person name="Obornik M."/>
            <person name="Reyes-Prieto A."/>
            <person name="Armbrust E.V."/>
            <person name="Aves S.J."/>
            <person name="Beiko R.G."/>
            <person name="Coutinho P."/>
            <person name="Dacks J.B."/>
            <person name="Durnford D.G."/>
            <person name="Fast N.M."/>
            <person name="Green B.R."/>
            <person name="Grisdale C."/>
            <person name="Hempe F."/>
            <person name="Henrissat B."/>
            <person name="Hoppner M.P."/>
            <person name="Ishida K.-I."/>
            <person name="Kim E."/>
            <person name="Koreny L."/>
            <person name="Kroth P.G."/>
            <person name="Liu Y."/>
            <person name="Malik S.-B."/>
            <person name="Maier U.G."/>
            <person name="McRose D."/>
            <person name="Mock T."/>
            <person name="Neilson J.A."/>
            <person name="Onodera N.T."/>
            <person name="Poole A.M."/>
            <person name="Pritham E.J."/>
            <person name="Richards T.A."/>
            <person name="Rocap G."/>
            <person name="Roy S.W."/>
            <person name="Sarai C."/>
            <person name="Schaack S."/>
            <person name="Shirato S."/>
            <person name="Slamovits C.H."/>
            <person name="Spencer D.F."/>
            <person name="Suzuki S."/>
            <person name="Worden A.Z."/>
            <person name="Zauner S."/>
            <person name="Barry K."/>
            <person name="Bell C."/>
            <person name="Bharti A.K."/>
            <person name="Crow J.A."/>
            <person name="Grimwood J."/>
            <person name="Kramer R."/>
            <person name="Lindquist E."/>
            <person name="Lucas S."/>
            <person name="Salamov A."/>
            <person name="McFadden G.I."/>
            <person name="Lane C.E."/>
            <person name="Keeling P.J."/>
            <person name="Gray M.W."/>
            <person name="Grigoriev I.V."/>
            <person name="Archibald J.M."/>
        </authorList>
    </citation>
    <scope>NUCLEOTIDE SEQUENCE</scope>
    <source>
        <strain evidence="4">CCMP2712</strain>
    </source>
</reference>
<feature type="compositionally biased region" description="Basic and acidic residues" evidence="1">
    <location>
        <begin position="1"/>
        <end position="20"/>
    </location>
</feature>
<evidence type="ECO:0000313" key="3">
    <source>
        <dbReference type="EnsemblProtists" id="EKX41091"/>
    </source>
</evidence>
<proteinExistence type="predicted"/>
<dbReference type="EMBL" id="JH993026">
    <property type="protein sequence ID" value="EKX41091.1"/>
    <property type="molecule type" value="Genomic_DNA"/>
</dbReference>
<dbReference type="AlphaFoldDB" id="L1IXX5"/>
<sequence length="66" mass="7866">MIKELRLRQRLKPNERDGRLKKNGRQKRRLNANNIFFGSKIPFNRSKKGRKSITNFLHQIIFIASS</sequence>
<organism evidence="2">
    <name type="scientific">Guillardia theta (strain CCMP2712)</name>
    <name type="common">Cryptophyte</name>
    <dbReference type="NCBI Taxonomy" id="905079"/>
    <lineage>
        <taxon>Eukaryota</taxon>
        <taxon>Cryptophyceae</taxon>
        <taxon>Pyrenomonadales</taxon>
        <taxon>Geminigeraceae</taxon>
        <taxon>Guillardia</taxon>
    </lineage>
</organism>
<dbReference type="GeneID" id="17297712"/>
<evidence type="ECO:0000313" key="4">
    <source>
        <dbReference type="Proteomes" id="UP000011087"/>
    </source>
</evidence>
<dbReference type="HOGENOM" id="CLU_2836651_0_0_1"/>
<feature type="region of interest" description="Disordered" evidence="1">
    <location>
        <begin position="1"/>
        <end position="31"/>
    </location>
</feature>
<protein>
    <submittedName>
        <fullName evidence="2 3">Uncharacterized protein</fullName>
    </submittedName>
</protein>
<reference evidence="2 4" key="1">
    <citation type="journal article" date="2012" name="Nature">
        <title>Algal genomes reveal evolutionary mosaicism and the fate of nucleomorphs.</title>
        <authorList>
            <consortium name="DOE Joint Genome Institute"/>
            <person name="Curtis B.A."/>
            <person name="Tanifuji G."/>
            <person name="Burki F."/>
            <person name="Gruber A."/>
            <person name="Irimia M."/>
            <person name="Maruyama S."/>
            <person name="Arias M.C."/>
            <person name="Ball S.G."/>
            <person name="Gile G.H."/>
            <person name="Hirakawa Y."/>
            <person name="Hopkins J.F."/>
            <person name="Kuo A."/>
            <person name="Rensing S.A."/>
            <person name="Schmutz J."/>
            <person name="Symeonidi A."/>
            <person name="Elias M."/>
            <person name="Eveleigh R.J."/>
            <person name="Herman E.K."/>
            <person name="Klute M.J."/>
            <person name="Nakayama T."/>
            <person name="Obornik M."/>
            <person name="Reyes-Prieto A."/>
            <person name="Armbrust E.V."/>
            <person name="Aves S.J."/>
            <person name="Beiko R.G."/>
            <person name="Coutinho P."/>
            <person name="Dacks J.B."/>
            <person name="Durnford D.G."/>
            <person name="Fast N.M."/>
            <person name="Green B.R."/>
            <person name="Grisdale C.J."/>
            <person name="Hempel F."/>
            <person name="Henrissat B."/>
            <person name="Hoppner M.P."/>
            <person name="Ishida K."/>
            <person name="Kim E."/>
            <person name="Koreny L."/>
            <person name="Kroth P.G."/>
            <person name="Liu Y."/>
            <person name="Malik S.B."/>
            <person name="Maier U.G."/>
            <person name="McRose D."/>
            <person name="Mock T."/>
            <person name="Neilson J.A."/>
            <person name="Onodera N.T."/>
            <person name="Poole A.M."/>
            <person name="Pritham E.J."/>
            <person name="Richards T.A."/>
            <person name="Rocap G."/>
            <person name="Roy S.W."/>
            <person name="Sarai C."/>
            <person name="Schaack S."/>
            <person name="Shirato S."/>
            <person name="Slamovits C.H."/>
            <person name="Spencer D.F."/>
            <person name="Suzuki S."/>
            <person name="Worden A.Z."/>
            <person name="Zauner S."/>
            <person name="Barry K."/>
            <person name="Bell C."/>
            <person name="Bharti A.K."/>
            <person name="Crow J.A."/>
            <person name="Grimwood J."/>
            <person name="Kramer R."/>
            <person name="Lindquist E."/>
            <person name="Lucas S."/>
            <person name="Salamov A."/>
            <person name="McFadden G.I."/>
            <person name="Lane C.E."/>
            <person name="Keeling P.J."/>
            <person name="Gray M.W."/>
            <person name="Grigoriev I.V."/>
            <person name="Archibald J.M."/>
        </authorList>
    </citation>
    <scope>NUCLEOTIDE SEQUENCE</scope>
    <source>
        <strain evidence="2 4">CCMP2712</strain>
    </source>
</reference>
<feature type="compositionally biased region" description="Basic residues" evidence="1">
    <location>
        <begin position="21"/>
        <end position="30"/>
    </location>
</feature>
<name>L1IXX5_GUITC</name>
<dbReference type="RefSeq" id="XP_005828071.1">
    <property type="nucleotide sequence ID" value="XM_005828014.1"/>
</dbReference>
<keyword evidence="4" id="KW-1185">Reference proteome</keyword>